<dbReference type="PANTHER" id="PTHR43005">
    <property type="entry name" value="BLR7065 PROTEIN"/>
    <property type="match status" value="1"/>
</dbReference>
<dbReference type="Gene3D" id="1.10.3720.10">
    <property type="entry name" value="MetI-like"/>
    <property type="match status" value="1"/>
</dbReference>
<gene>
    <name evidence="9" type="ORF">GF339_18155</name>
</gene>
<comment type="similarity">
    <text evidence="7">Belongs to the binding-protein-dependent transport system permease family.</text>
</comment>
<dbReference type="SUPFAM" id="SSF161098">
    <property type="entry name" value="MetI-like"/>
    <property type="match status" value="1"/>
</dbReference>
<evidence type="ECO:0000256" key="3">
    <source>
        <dbReference type="ARBA" id="ARBA00022475"/>
    </source>
</evidence>
<feature type="transmembrane region" description="Helical" evidence="7">
    <location>
        <begin position="7"/>
        <end position="31"/>
    </location>
</feature>
<evidence type="ECO:0000256" key="7">
    <source>
        <dbReference type="RuleBase" id="RU363032"/>
    </source>
</evidence>
<dbReference type="Pfam" id="PF00528">
    <property type="entry name" value="BPD_transp_1"/>
    <property type="match status" value="1"/>
</dbReference>
<evidence type="ECO:0000313" key="10">
    <source>
        <dbReference type="Proteomes" id="UP000649604"/>
    </source>
</evidence>
<keyword evidence="4 7" id="KW-0812">Transmembrane</keyword>
<dbReference type="PROSITE" id="PS50928">
    <property type="entry name" value="ABC_TM1"/>
    <property type="match status" value="1"/>
</dbReference>
<dbReference type="CDD" id="cd06261">
    <property type="entry name" value="TM_PBP2"/>
    <property type="match status" value="1"/>
</dbReference>
<feature type="transmembrane region" description="Helical" evidence="7">
    <location>
        <begin position="71"/>
        <end position="97"/>
    </location>
</feature>
<dbReference type="InterPro" id="IPR035906">
    <property type="entry name" value="MetI-like_sf"/>
</dbReference>
<evidence type="ECO:0000313" key="9">
    <source>
        <dbReference type="EMBL" id="MBD3326513.1"/>
    </source>
</evidence>
<name>A0A9D5JYC9_9BACT</name>
<dbReference type="InterPro" id="IPR000515">
    <property type="entry name" value="MetI-like"/>
</dbReference>
<sequence>MKKSSDWLFVLPGIIVVAVVTQVPFILTLIYSTLRWNLARPDLPVKFNWFKNYWYFLRIRDFSRIPEFYSIVWQTILITVSALALCTVVGFLLSLLLDHAIPGVNIARTLILGPFFVMSTASGVIWKTTILNTTFGWYGVIAKSLGLTPVDLISYHPIAVIVFLFSWRWMPFFVLMMLAGLQGIPGDIVDSMKVDGTNWWQATFSVKLPMIRKHISVAMMLGLIFIIKEFGLILVTTAGGPGTRSYTLPYAVYMQVFNASNVGRAGALAVITVILTLVGLNVLYKTIQKHSEIYE</sequence>
<feature type="transmembrane region" description="Helical" evidence="7">
    <location>
        <begin position="217"/>
        <end position="242"/>
    </location>
</feature>
<dbReference type="Proteomes" id="UP000649604">
    <property type="component" value="Unassembled WGS sequence"/>
</dbReference>
<keyword evidence="5 7" id="KW-1133">Transmembrane helix</keyword>
<dbReference type="AlphaFoldDB" id="A0A9D5JYC9"/>
<evidence type="ECO:0000259" key="8">
    <source>
        <dbReference type="PROSITE" id="PS50928"/>
    </source>
</evidence>
<evidence type="ECO:0000256" key="2">
    <source>
        <dbReference type="ARBA" id="ARBA00022448"/>
    </source>
</evidence>
<evidence type="ECO:0000256" key="6">
    <source>
        <dbReference type="ARBA" id="ARBA00023136"/>
    </source>
</evidence>
<keyword evidence="2 7" id="KW-0813">Transport</keyword>
<accession>A0A9D5JYC9</accession>
<evidence type="ECO:0000256" key="4">
    <source>
        <dbReference type="ARBA" id="ARBA00022692"/>
    </source>
</evidence>
<dbReference type="GO" id="GO:0055085">
    <property type="term" value="P:transmembrane transport"/>
    <property type="evidence" value="ECO:0007669"/>
    <property type="project" value="InterPro"/>
</dbReference>
<feature type="domain" description="ABC transmembrane type-1" evidence="8">
    <location>
        <begin position="72"/>
        <end position="283"/>
    </location>
</feature>
<evidence type="ECO:0000256" key="5">
    <source>
        <dbReference type="ARBA" id="ARBA00022989"/>
    </source>
</evidence>
<comment type="subcellular location">
    <subcellularLocation>
        <location evidence="1 7">Cell membrane</location>
        <topology evidence="1 7">Multi-pass membrane protein</topology>
    </subcellularLocation>
</comment>
<keyword evidence="6 7" id="KW-0472">Membrane</keyword>
<comment type="caution">
    <text evidence="9">The sequence shown here is derived from an EMBL/GenBank/DDBJ whole genome shotgun (WGS) entry which is preliminary data.</text>
</comment>
<dbReference type="GO" id="GO:0005886">
    <property type="term" value="C:plasma membrane"/>
    <property type="evidence" value="ECO:0007669"/>
    <property type="project" value="UniProtKB-SubCell"/>
</dbReference>
<proteinExistence type="inferred from homology"/>
<keyword evidence="3" id="KW-1003">Cell membrane</keyword>
<organism evidence="9 10">
    <name type="scientific">candidate division KSB3 bacterium</name>
    <dbReference type="NCBI Taxonomy" id="2044937"/>
    <lineage>
        <taxon>Bacteria</taxon>
        <taxon>candidate division KSB3</taxon>
    </lineage>
</organism>
<reference evidence="9" key="1">
    <citation type="submission" date="2019-11" db="EMBL/GenBank/DDBJ databases">
        <title>Microbial mats filling the niche in hypersaline microbial mats.</title>
        <authorList>
            <person name="Wong H.L."/>
            <person name="Macleod F.I."/>
            <person name="White R.A. III"/>
            <person name="Burns B.P."/>
        </authorList>
    </citation>
    <scope>NUCLEOTIDE SEQUENCE</scope>
    <source>
        <strain evidence="9">Rbin_158</strain>
    </source>
</reference>
<protein>
    <submittedName>
        <fullName evidence="9">ABC transporter permease subunit</fullName>
    </submittedName>
</protein>
<feature type="transmembrane region" description="Helical" evidence="7">
    <location>
        <begin position="146"/>
        <end position="167"/>
    </location>
</feature>
<dbReference type="PANTHER" id="PTHR43005:SF1">
    <property type="entry name" value="SPERMIDINE_PUTRESCINE TRANSPORT SYSTEM PERMEASE PROTEIN"/>
    <property type="match status" value="1"/>
</dbReference>
<dbReference type="EMBL" id="WJJP01000592">
    <property type="protein sequence ID" value="MBD3326513.1"/>
    <property type="molecule type" value="Genomic_DNA"/>
</dbReference>
<evidence type="ECO:0000256" key="1">
    <source>
        <dbReference type="ARBA" id="ARBA00004651"/>
    </source>
</evidence>
<feature type="transmembrane region" description="Helical" evidence="7">
    <location>
        <begin position="109"/>
        <end position="126"/>
    </location>
</feature>
<feature type="transmembrane region" description="Helical" evidence="7">
    <location>
        <begin position="262"/>
        <end position="284"/>
    </location>
</feature>